<dbReference type="PANTHER" id="PTHR40074">
    <property type="entry name" value="O-ACETYLTRANSFERASE WECH"/>
    <property type="match status" value="1"/>
</dbReference>
<keyword evidence="9" id="KW-0012">Acyltransferase</keyword>
<dbReference type="Proteomes" id="UP001319200">
    <property type="component" value="Unassembled WGS sequence"/>
</dbReference>
<feature type="transmembrane region" description="Helical" evidence="7">
    <location>
        <begin position="325"/>
        <end position="351"/>
    </location>
</feature>
<evidence type="ECO:0000256" key="2">
    <source>
        <dbReference type="ARBA" id="ARBA00007400"/>
    </source>
</evidence>
<feature type="transmembrane region" description="Helical" evidence="7">
    <location>
        <begin position="12"/>
        <end position="32"/>
    </location>
</feature>
<feature type="transmembrane region" description="Helical" evidence="7">
    <location>
        <begin position="161"/>
        <end position="180"/>
    </location>
</feature>
<dbReference type="Pfam" id="PF01757">
    <property type="entry name" value="Acyl_transf_3"/>
    <property type="match status" value="1"/>
</dbReference>
<feature type="transmembrane region" description="Helical" evidence="7">
    <location>
        <begin position="130"/>
        <end position="154"/>
    </location>
</feature>
<protein>
    <submittedName>
        <fullName evidence="9">Acyltransferase</fullName>
    </submittedName>
</protein>
<evidence type="ECO:0000256" key="4">
    <source>
        <dbReference type="ARBA" id="ARBA00022692"/>
    </source>
</evidence>
<keyword evidence="10" id="KW-1185">Reference proteome</keyword>
<feature type="transmembrane region" description="Helical" evidence="7">
    <location>
        <begin position="44"/>
        <end position="69"/>
    </location>
</feature>
<dbReference type="GO" id="GO:0016413">
    <property type="term" value="F:O-acetyltransferase activity"/>
    <property type="evidence" value="ECO:0007669"/>
    <property type="project" value="TreeGrafter"/>
</dbReference>
<evidence type="ECO:0000313" key="9">
    <source>
        <dbReference type="EMBL" id="MBT1697415.1"/>
    </source>
</evidence>
<name>A0AAP2DJG7_9BACT</name>
<dbReference type="InterPro" id="IPR002656">
    <property type="entry name" value="Acyl_transf_3_dom"/>
</dbReference>
<comment type="caution">
    <text evidence="9">The sequence shown here is derived from an EMBL/GenBank/DDBJ whole genome shotgun (WGS) entry which is preliminary data.</text>
</comment>
<keyword evidence="6 7" id="KW-0472">Membrane</keyword>
<feature type="transmembrane region" description="Helical" evidence="7">
    <location>
        <begin position="257"/>
        <end position="275"/>
    </location>
</feature>
<evidence type="ECO:0000256" key="1">
    <source>
        <dbReference type="ARBA" id="ARBA00004651"/>
    </source>
</evidence>
<dbReference type="GO" id="GO:0009246">
    <property type="term" value="P:enterobacterial common antigen biosynthetic process"/>
    <property type="evidence" value="ECO:0007669"/>
    <property type="project" value="TreeGrafter"/>
</dbReference>
<sequence length="386" mass="44616">MTTFTEERSYHFADFIRFVAMCAIIFQHSFIVEKAVLISDAPSVITFFFLKVMAKIGSISFFLVSGFLLSSALERYSSKEYLNKRVKNIFKPYVLFVFLYLMLDMAGAFFGEQKITSLTELPAFVAGKLLGILFFTSYWFIFNYFISVMLLLLLRKYLYEPWLGVVLFCCTMVYAINVHLEWFTPHHTTAFVGFTFFLWLGANLKKYEEGFWRLIDGTPWWKLIAAVLITLGVNFYETFYLLETAATVVDSSLKVTNILYCFAVFMLLSKIGINVRFGFMNPRDETYPLYLIHPIFLKVINYAVLPLLPSVKNALTINDPSEISWLAILLYQAGWFIGIYTLSLVAVKVILNSPFRWVFGKQGKAVISPAQYFRIFINGVKNLKFR</sequence>
<proteinExistence type="inferred from homology"/>
<evidence type="ECO:0000256" key="6">
    <source>
        <dbReference type="ARBA" id="ARBA00023136"/>
    </source>
</evidence>
<keyword evidence="5 7" id="KW-1133">Transmembrane helix</keyword>
<feature type="domain" description="Acyltransferase 3" evidence="8">
    <location>
        <begin position="11"/>
        <end position="331"/>
    </location>
</feature>
<dbReference type="GO" id="GO:0005886">
    <property type="term" value="C:plasma membrane"/>
    <property type="evidence" value="ECO:0007669"/>
    <property type="project" value="UniProtKB-SubCell"/>
</dbReference>
<dbReference type="EMBL" id="JAHESF010000009">
    <property type="protein sequence ID" value="MBT1697415.1"/>
    <property type="molecule type" value="Genomic_DNA"/>
</dbReference>
<feature type="transmembrane region" description="Helical" evidence="7">
    <location>
        <begin position="90"/>
        <end position="110"/>
    </location>
</feature>
<organism evidence="9 10">
    <name type="scientific">Chryseosolibacter histidini</name>
    <dbReference type="NCBI Taxonomy" id="2782349"/>
    <lineage>
        <taxon>Bacteria</taxon>
        <taxon>Pseudomonadati</taxon>
        <taxon>Bacteroidota</taxon>
        <taxon>Cytophagia</taxon>
        <taxon>Cytophagales</taxon>
        <taxon>Chryseotaleaceae</taxon>
        <taxon>Chryseosolibacter</taxon>
    </lineage>
</organism>
<keyword evidence="3" id="KW-1003">Cell membrane</keyword>
<reference evidence="9 10" key="1">
    <citation type="submission" date="2021-05" db="EMBL/GenBank/DDBJ databases">
        <title>A Polyphasic approach of four new species of the genus Ohtaekwangia: Ohtaekwangia histidinii sp. nov., Ohtaekwangia cretensis sp. nov., Ohtaekwangia indiensis sp. nov., Ohtaekwangia reichenbachii sp. nov. from diverse environment.</title>
        <authorList>
            <person name="Octaviana S."/>
        </authorList>
    </citation>
    <scope>NUCLEOTIDE SEQUENCE [LARGE SCALE GENOMIC DNA]</scope>
    <source>
        <strain evidence="9 10">PWU4</strain>
    </source>
</reference>
<dbReference type="PANTHER" id="PTHR40074:SF2">
    <property type="entry name" value="O-ACETYLTRANSFERASE WECH"/>
    <property type="match status" value="1"/>
</dbReference>
<evidence type="ECO:0000256" key="3">
    <source>
        <dbReference type="ARBA" id="ARBA00022475"/>
    </source>
</evidence>
<dbReference type="RefSeq" id="WP_254163285.1">
    <property type="nucleotide sequence ID" value="NZ_JAHESF010000009.1"/>
</dbReference>
<feature type="transmembrane region" description="Helical" evidence="7">
    <location>
        <begin position="186"/>
        <end position="202"/>
    </location>
</feature>
<keyword evidence="9" id="KW-0808">Transferase</keyword>
<comment type="similarity">
    <text evidence="2">Belongs to the acyltransferase 3 family.</text>
</comment>
<dbReference type="AlphaFoldDB" id="A0AAP2DJG7"/>
<evidence type="ECO:0000259" key="8">
    <source>
        <dbReference type="Pfam" id="PF01757"/>
    </source>
</evidence>
<evidence type="ECO:0000313" key="10">
    <source>
        <dbReference type="Proteomes" id="UP001319200"/>
    </source>
</evidence>
<comment type="subcellular location">
    <subcellularLocation>
        <location evidence="1">Cell membrane</location>
        <topology evidence="1">Multi-pass membrane protein</topology>
    </subcellularLocation>
</comment>
<gene>
    <name evidence="9" type="ORF">KK083_11045</name>
</gene>
<accession>A0AAP2DJG7</accession>
<keyword evidence="4 7" id="KW-0812">Transmembrane</keyword>
<feature type="transmembrane region" description="Helical" evidence="7">
    <location>
        <begin position="287"/>
        <end position="305"/>
    </location>
</feature>
<evidence type="ECO:0000256" key="7">
    <source>
        <dbReference type="SAM" id="Phobius"/>
    </source>
</evidence>
<feature type="transmembrane region" description="Helical" evidence="7">
    <location>
        <begin position="223"/>
        <end position="242"/>
    </location>
</feature>
<evidence type="ECO:0000256" key="5">
    <source>
        <dbReference type="ARBA" id="ARBA00022989"/>
    </source>
</evidence>